<sequence>MSTTEDVEQLRALELGFKDGLGGPVNWTDGAEHGRLLAKAGLKVAFGGDAVVPLRNSNSNVFLHDNLGLALVVGHALGRWGRLNRWQLSRLALILWINKVDVKTNHKLDSRFLAIARDVLGDKDIFGLVCISGPFQSVLYQIVGDELKPCMFPASPRSSKDNNVGAEAKKPTTSNIDRHPLDMPSCGQISLSQKWDMMSAKRNEENRQEVNNPTSNKDFEGDSRRGVEQQLKKKFMRMSKEINVLVAKLQLVNTGPGGEAESEKRCGSGETTQLVVEGIVKTQSVNDPKAGADVDDEWELVSMISPSNEEKNGGKGQS</sequence>
<protein>
    <submittedName>
        <fullName evidence="2">Uncharacterized protein</fullName>
    </submittedName>
</protein>
<evidence type="ECO:0000313" key="3">
    <source>
        <dbReference type="Proteomes" id="UP001301958"/>
    </source>
</evidence>
<organism evidence="2 3">
    <name type="scientific">Podospora fimiseda</name>
    <dbReference type="NCBI Taxonomy" id="252190"/>
    <lineage>
        <taxon>Eukaryota</taxon>
        <taxon>Fungi</taxon>
        <taxon>Dikarya</taxon>
        <taxon>Ascomycota</taxon>
        <taxon>Pezizomycotina</taxon>
        <taxon>Sordariomycetes</taxon>
        <taxon>Sordariomycetidae</taxon>
        <taxon>Sordariales</taxon>
        <taxon>Podosporaceae</taxon>
        <taxon>Podospora</taxon>
    </lineage>
</organism>
<dbReference type="EMBL" id="MU865334">
    <property type="protein sequence ID" value="KAK4227251.1"/>
    <property type="molecule type" value="Genomic_DNA"/>
</dbReference>
<dbReference type="AlphaFoldDB" id="A0AAN7GUG8"/>
<proteinExistence type="predicted"/>
<accession>A0AAN7GUG8</accession>
<dbReference type="Proteomes" id="UP001301958">
    <property type="component" value="Unassembled WGS sequence"/>
</dbReference>
<comment type="caution">
    <text evidence="2">The sequence shown here is derived from an EMBL/GenBank/DDBJ whole genome shotgun (WGS) entry which is preliminary data.</text>
</comment>
<gene>
    <name evidence="2" type="ORF">QBC38DRAFT_478361</name>
</gene>
<keyword evidence="3" id="KW-1185">Reference proteome</keyword>
<reference evidence="2" key="2">
    <citation type="submission" date="2023-05" db="EMBL/GenBank/DDBJ databases">
        <authorList>
            <consortium name="Lawrence Berkeley National Laboratory"/>
            <person name="Steindorff A."/>
            <person name="Hensen N."/>
            <person name="Bonometti L."/>
            <person name="Westerberg I."/>
            <person name="Brannstrom I.O."/>
            <person name="Guillou S."/>
            <person name="Cros-Aarteil S."/>
            <person name="Calhoun S."/>
            <person name="Haridas S."/>
            <person name="Kuo A."/>
            <person name="Mondo S."/>
            <person name="Pangilinan J."/>
            <person name="Riley R."/>
            <person name="Labutti K."/>
            <person name="Andreopoulos B."/>
            <person name="Lipzen A."/>
            <person name="Chen C."/>
            <person name="Yanf M."/>
            <person name="Daum C."/>
            <person name="Ng V."/>
            <person name="Clum A."/>
            <person name="Ohm R."/>
            <person name="Martin F."/>
            <person name="Silar P."/>
            <person name="Natvig D."/>
            <person name="Lalanne C."/>
            <person name="Gautier V."/>
            <person name="Ament-Velasquez S.L."/>
            <person name="Kruys A."/>
            <person name="Hutchinson M.I."/>
            <person name="Powell A.J."/>
            <person name="Barry K."/>
            <person name="Miller A.N."/>
            <person name="Grigoriev I.V."/>
            <person name="Debuchy R."/>
            <person name="Gladieux P."/>
            <person name="Thoren M.H."/>
            <person name="Johannesson H."/>
        </authorList>
    </citation>
    <scope>NUCLEOTIDE SEQUENCE</scope>
    <source>
        <strain evidence="2">CBS 990.96</strain>
    </source>
</reference>
<feature type="compositionally biased region" description="Basic and acidic residues" evidence="1">
    <location>
        <begin position="217"/>
        <end position="227"/>
    </location>
</feature>
<evidence type="ECO:0000256" key="1">
    <source>
        <dbReference type="SAM" id="MobiDB-lite"/>
    </source>
</evidence>
<reference evidence="2" key="1">
    <citation type="journal article" date="2023" name="Mol. Phylogenet. Evol.">
        <title>Genome-scale phylogeny and comparative genomics of the fungal order Sordariales.</title>
        <authorList>
            <person name="Hensen N."/>
            <person name="Bonometti L."/>
            <person name="Westerberg I."/>
            <person name="Brannstrom I.O."/>
            <person name="Guillou S."/>
            <person name="Cros-Aarteil S."/>
            <person name="Calhoun S."/>
            <person name="Haridas S."/>
            <person name="Kuo A."/>
            <person name="Mondo S."/>
            <person name="Pangilinan J."/>
            <person name="Riley R."/>
            <person name="LaButti K."/>
            <person name="Andreopoulos B."/>
            <person name="Lipzen A."/>
            <person name="Chen C."/>
            <person name="Yan M."/>
            <person name="Daum C."/>
            <person name="Ng V."/>
            <person name="Clum A."/>
            <person name="Steindorff A."/>
            <person name="Ohm R.A."/>
            <person name="Martin F."/>
            <person name="Silar P."/>
            <person name="Natvig D.O."/>
            <person name="Lalanne C."/>
            <person name="Gautier V."/>
            <person name="Ament-Velasquez S.L."/>
            <person name="Kruys A."/>
            <person name="Hutchinson M.I."/>
            <person name="Powell A.J."/>
            <person name="Barry K."/>
            <person name="Miller A.N."/>
            <person name="Grigoriev I.V."/>
            <person name="Debuchy R."/>
            <person name="Gladieux P."/>
            <person name="Hiltunen Thoren M."/>
            <person name="Johannesson H."/>
        </authorList>
    </citation>
    <scope>NUCLEOTIDE SEQUENCE</scope>
    <source>
        <strain evidence="2">CBS 990.96</strain>
    </source>
</reference>
<name>A0AAN7GUG8_9PEZI</name>
<feature type="region of interest" description="Disordered" evidence="1">
    <location>
        <begin position="201"/>
        <end position="227"/>
    </location>
</feature>
<evidence type="ECO:0000313" key="2">
    <source>
        <dbReference type="EMBL" id="KAK4227251.1"/>
    </source>
</evidence>
<feature type="region of interest" description="Disordered" evidence="1">
    <location>
        <begin position="155"/>
        <end position="183"/>
    </location>
</feature>